<keyword evidence="3" id="KW-1185">Reference proteome</keyword>
<protein>
    <submittedName>
        <fullName evidence="2">Uncharacterized protein</fullName>
    </submittedName>
</protein>
<keyword evidence="1" id="KW-0472">Membrane</keyword>
<dbReference type="RefSeq" id="XP_053024999.1">
    <property type="nucleotide sequence ID" value="XM_053161010.1"/>
</dbReference>
<proteinExistence type="predicted"/>
<feature type="transmembrane region" description="Helical" evidence="1">
    <location>
        <begin position="123"/>
        <end position="147"/>
    </location>
</feature>
<organism evidence="2 3">
    <name type="scientific">Puccinia triticina</name>
    <dbReference type="NCBI Taxonomy" id="208348"/>
    <lineage>
        <taxon>Eukaryota</taxon>
        <taxon>Fungi</taxon>
        <taxon>Dikarya</taxon>
        <taxon>Basidiomycota</taxon>
        <taxon>Pucciniomycotina</taxon>
        <taxon>Pucciniomycetes</taxon>
        <taxon>Pucciniales</taxon>
        <taxon>Pucciniaceae</taxon>
        <taxon>Puccinia</taxon>
    </lineage>
</organism>
<gene>
    <name evidence="2" type="ORF">PtA15_11A132</name>
</gene>
<dbReference type="GeneID" id="77801905"/>
<evidence type="ECO:0000313" key="2">
    <source>
        <dbReference type="EMBL" id="WAQ89444.1"/>
    </source>
</evidence>
<name>A0ABY7CVV8_9BASI</name>
<reference evidence="2" key="1">
    <citation type="submission" date="2022-10" db="EMBL/GenBank/DDBJ databases">
        <title>Puccinia triticina Genome sequencing and assembly.</title>
        <authorList>
            <person name="Li C."/>
        </authorList>
    </citation>
    <scope>NUCLEOTIDE SEQUENCE</scope>
    <source>
        <strain evidence="2">Pt15</strain>
    </source>
</reference>
<sequence>MAYTSFRARARAGVSIKLPLWVRCIVNGLMLAVVIGPGAFVLWVSIRTALDMQAIEIASKEILTGLHEAAPSYRPETYTVMSLFEILKPGQVFAVHTVKPDFHHIGGARTGPSLKTLARDAKLMLLVYLVLQLVATALYLPTSILALRGLRKQTAPPSSARYSDDSEMLKYQTPTMKLMNDGPARERAELERVRQRLIKHSCLLYLDTILYCPLLCYMGTHVHTAIIGNIILALLIQNTLYTTRASAAHSNVAIERLSSYVKLERETKDTTHSEVTSLHSLTNQIKTAD</sequence>
<keyword evidence="1" id="KW-1133">Transmembrane helix</keyword>
<dbReference type="Proteomes" id="UP001164743">
    <property type="component" value="Chromosome 11A"/>
</dbReference>
<feature type="transmembrane region" description="Helical" evidence="1">
    <location>
        <begin position="20"/>
        <end position="46"/>
    </location>
</feature>
<evidence type="ECO:0000313" key="3">
    <source>
        <dbReference type="Proteomes" id="UP001164743"/>
    </source>
</evidence>
<keyword evidence="1" id="KW-0812">Transmembrane</keyword>
<dbReference type="EMBL" id="CP110431">
    <property type="protein sequence ID" value="WAQ89444.1"/>
    <property type="molecule type" value="Genomic_DNA"/>
</dbReference>
<evidence type="ECO:0000256" key="1">
    <source>
        <dbReference type="SAM" id="Phobius"/>
    </source>
</evidence>
<accession>A0ABY7CVV8</accession>